<evidence type="ECO:0000256" key="1">
    <source>
        <dbReference type="SAM" id="MobiDB-lite"/>
    </source>
</evidence>
<sequence length="81" mass="8614">MSEESGKAYREERHRGHSAVCGRRPDPQPVAEAGDLAPGTAPDAGCGEGADAVWLASRGWTGPHGHEIILHDAVLRAREHP</sequence>
<evidence type="ECO:0000313" key="3">
    <source>
        <dbReference type="Proteomes" id="UP000002029"/>
    </source>
</evidence>
<feature type="compositionally biased region" description="Basic and acidic residues" evidence="1">
    <location>
        <begin position="1"/>
        <end position="14"/>
    </location>
</feature>
<dbReference type="EMBL" id="CP001814">
    <property type="protein sequence ID" value="ACZ88119.1"/>
    <property type="molecule type" value="Genomic_DNA"/>
</dbReference>
<dbReference type="eggNOG" id="COG2227">
    <property type="taxonomic scope" value="Bacteria"/>
</dbReference>
<proteinExistence type="predicted"/>
<accession>D2BDM7</accession>
<dbReference type="AlphaFoldDB" id="D2BDM7"/>
<organism evidence="2 3">
    <name type="scientific">Streptosporangium roseum (strain ATCC 12428 / DSM 43021 / JCM 3005 / KCTC 9067 / NCIMB 10171 / NRRL 2505 / NI 9100)</name>
    <dbReference type="NCBI Taxonomy" id="479432"/>
    <lineage>
        <taxon>Bacteria</taxon>
        <taxon>Bacillati</taxon>
        <taxon>Actinomycetota</taxon>
        <taxon>Actinomycetes</taxon>
        <taxon>Streptosporangiales</taxon>
        <taxon>Streptosporangiaceae</taxon>
        <taxon>Streptosporangium</taxon>
    </lineage>
</organism>
<dbReference type="KEGG" id="sro:Sros_5356"/>
<dbReference type="STRING" id="479432.Sros_5356"/>
<evidence type="ECO:0000313" key="2">
    <source>
        <dbReference type="EMBL" id="ACZ88119.1"/>
    </source>
</evidence>
<dbReference type="Proteomes" id="UP000002029">
    <property type="component" value="Chromosome"/>
</dbReference>
<dbReference type="Gene3D" id="3.40.50.150">
    <property type="entry name" value="Vaccinia Virus protein VP39"/>
    <property type="match status" value="1"/>
</dbReference>
<reference evidence="2 3" key="1">
    <citation type="journal article" date="2010" name="Stand. Genomic Sci.">
        <title>Complete genome sequence of Streptosporangium roseum type strain (NI 9100).</title>
        <authorList>
            <person name="Nolan M."/>
            <person name="Sikorski J."/>
            <person name="Jando M."/>
            <person name="Lucas S."/>
            <person name="Lapidus A."/>
            <person name="Glavina Del Rio T."/>
            <person name="Chen F."/>
            <person name="Tice H."/>
            <person name="Pitluck S."/>
            <person name="Cheng J.F."/>
            <person name="Chertkov O."/>
            <person name="Sims D."/>
            <person name="Meincke L."/>
            <person name="Brettin T."/>
            <person name="Han C."/>
            <person name="Detter J.C."/>
            <person name="Bruce D."/>
            <person name="Goodwin L."/>
            <person name="Land M."/>
            <person name="Hauser L."/>
            <person name="Chang Y.J."/>
            <person name="Jeffries C.D."/>
            <person name="Ivanova N."/>
            <person name="Mavromatis K."/>
            <person name="Mikhailova N."/>
            <person name="Chen A."/>
            <person name="Palaniappan K."/>
            <person name="Chain P."/>
            <person name="Rohde M."/>
            <person name="Goker M."/>
            <person name="Bristow J."/>
            <person name="Eisen J.A."/>
            <person name="Markowitz V."/>
            <person name="Hugenholtz P."/>
            <person name="Kyrpides N.C."/>
            <person name="Klenk H.P."/>
        </authorList>
    </citation>
    <scope>NUCLEOTIDE SEQUENCE [LARGE SCALE GENOMIC DNA]</scope>
    <source>
        <strain evidence="3">ATCC 12428 / DSM 43021 / JCM 3005 / NI 9100</strain>
    </source>
</reference>
<feature type="region of interest" description="Disordered" evidence="1">
    <location>
        <begin position="1"/>
        <end position="47"/>
    </location>
</feature>
<dbReference type="RefSeq" id="WP_012891856.1">
    <property type="nucleotide sequence ID" value="NC_013595.1"/>
</dbReference>
<dbReference type="HOGENOM" id="CLU_2572469_0_0_11"/>
<keyword evidence="3" id="KW-1185">Reference proteome</keyword>
<gene>
    <name evidence="2" type="ordered locus">Sros_5356</name>
</gene>
<dbReference type="SUPFAM" id="SSF53335">
    <property type="entry name" value="S-adenosyl-L-methionine-dependent methyltransferases"/>
    <property type="match status" value="1"/>
</dbReference>
<protein>
    <submittedName>
        <fullName evidence="2">Uncharacterized protein</fullName>
    </submittedName>
</protein>
<name>D2BDM7_STRRD</name>
<dbReference type="InterPro" id="IPR029063">
    <property type="entry name" value="SAM-dependent_MTases_sf"/>
</dbReference>